<dbReference type="OrthoDB" id="1742327at2759"/>
<feature type="region of interest" description="Disordered" evidence="1">
    <location>
        <begin position="1"/>
        <end position="52"/>
    </location>
</feature>
<dbReference type="Pfam" id="PF10536">
    <property type="entry name" value="PMD"/>
    <property type="match status" value="1"/>
</dbReference>
<evidence type="ECO:0000256" key="1">
    <source>
        <dbReference type="SAM" id="MobiDB-lite"/>
    </source>
</evidence>
<feature type="domain" description="Aminotransferase-like plant mobile" evidence="2">
    <location>
        <begin position="161"/>
        <end position="201"/>
    </location>
</feature>
<feature type="compositionally biased region" description="Basic and acidic residues" evidence="1">
    <location>
        <begin position="35"/>
        <end position="47"/>
    </location>
</feature>
<dbReference type="Proteomes" id="UP000242715">
    <property type="component" value="Unassembled WGS sequence"/>
</dbReference>
<evidence type="ECO:0000259" key="2">
    <source>
        <dbReference type="Pfam" id="PF10536"/>
    </source>
</evidence>
<keyword evidence="4" id="KW-1185">Reference proteome</keyword>
<dbReference type="EMBL" id="DF974078">
    <property type="protein sequence ID" value="GAU44844.1"/>
    <property type="molecule type" value="Genomic_DNA"/>
</dbReference>
<gene>
    <name evidence="3" type="ORF">TSUD_400450</name>
</gene>
<name>A0A2Z6NKB1_TRISU</name>
<accession>A0A2Z6NKB1</accession>
<organism evidence="3 4">
    <name type="scientific">Trifolium subterraneum</name>
    <name type="common">Subterranean clover</name>
    <dbReference type="NCBI Taxonomy" id="3900"/>
    <lineage>
        <taxon>Eukaryota</taxon>
        <taxon>Viridiplantae</taxon>
        <taxon>Streptophyta</taxon>
        <taxon>Embryophyta</taxon>
        <taxon>Tracheophyta</taxon>
        <taxon>Spermatophyta</taxon>
        <taxon>Magnoliopsida</taxon>
        <taxon>eudicotyledons</taxon>
        <taxon>Gunneridae</taxon>
        <taxon>Pentapetalae</taxon>
        <taxon>rosids</taxon>
        <taxon>fabids</taxon>
        <taxon>Fabales</taxon>
        <taxon>Fabaceae</taxon>
        <taxon>Papilionoideae</taxon>
        <taxon>50 kb inversion clade</taxon>
        <taxon>NPAAA clade</taxon>
        <taxon>Hologalegina</taxon>
        <taxon>IRL clade</taxon>
        <taxon>Trifolieae</taxon>
        <taxon>Trifolium</taxon>
    </lineage>
</organism>
<dbReference type="AlphaFoldDB" id="A0A2Z6NKB1"/>
<feature type="compositionally biased region" description="Basic residues" evidence="1">
    <location>
        <begin position="15"/>
        <end position="24"/>
    </location>
</feature>
<reference evidence="4" key="1">
    <citation type="journal article" date="2017" name="Front. Plant Sci.">
        <title>Climate Clever Clovers: New Paradigm to Reduce the Environmental Footprint of Ruminants by Breeding Low Methanogenic Forages Utilizing Haplotype Variation.</title>
        <authorList>
            <person name="Kaur P."/>
            <person name="Appels R."/>
            <person name="Bayer P.E."/>
            <person name="Keeble-Gagnere G."/>
            <person name="Wang J."/>
            <person name="Hirakawa H."/>
            <person name="Shirasawa K."/>
            <person name="Vercoe P."/>
            <person name="Stefanova K."/>
            <person name="Durmic Z."/>
            <person name="Nichols P."/>
            <person name="Revell C."/>
            <person name="Isobe S.N."/>
            <person name="Edwards D."/>
            <person name="Erskine W."/>
        </authorList>
    </citation>
    <scope>NUCLEOTIDE SEQUENCE [LARGE SCALE GENOMIC DNA]</scope>
    <source>
        <strain evidence="4">cv. Daliak</strain>
    </source>
</reference>
<dbReference type="InterPro" id="IPR019557">
    <property type="entry name" value="AminoTfrase-like_pln_mobile"/>
</dbReference>
<evidence type="ECO:0000313" key="4">
    <source>
        <dbReference type="Proteomes" id="UP000242715"/>
    </source>
</evidence>
<proteinExistence type="predicted"/>
<protein>
    <recommendedName>
        <fullName evidence="2">Aminotransferase-like plant mobile domain-containing protein</fullName>
    </recommendedName>
</protein>
<sequence length="216" mass="24393">MTASERRKRAAENPHKKRQNKKPHSQAQDQAASDETAHHALEHHEGDPAEVVFSQGDAMEEGHPDDDDDNIVHEIEEDERALEEGDGDGGPAKVRHPTWVIPYDGIPEPKDCELIGVANNLGELFDCGTNVNGLKWCEATLKDIRLYELAQTRYSFLHLGFLATFVERWQGETNSFHMPNEEMTITLDYVRCLLHLPIQGRLLDHTSIPTQTDGHK</sequence>
<evidence type="ECO:0000313" key="3">
    <source>
        <dbReference type="EMBL" id="GAU44844.1"/>
    </source>
</evidence>